<feature type="domain" description="Glucose-methanol-choline oxidoreductase N-terminal" evidence="8">
    <location>
        <begin position="136"/>
        <end position="159"/>
    </location>
</feature>
<evidence type="ECO:0000256" key="3">
    <source>
        <dbReference type="PIRSR" id="PIRSR000137-1"/>
    </source>
</evidence>
<dbReference type="SUPFAM" id="SSF51905">
    <property type="entry name" value="FAD/NAD(P)-binding domain"/>
    <property type="match status" value="1"/>
</dbReference>
<accession>A0A8H4LUD5</accession>
<reference evidence="10 11" key="1">
    <citation type="journal article" date="2020" name="Genome Biol. Evol.">
        <title>A new high-quality draft genome assembly of the Chinese cordyceps Ophiocordyceps sinensis.</title>
        <authorList>
            <person name="Shu R."/>
            <person name="Zhang J."/>
            <person name="Meng Q."/>
            <person name="Zhang H."/>
            <person name="Zhou G."/>
            <person name="Li M."/>
            <person name="Wu P."/>
            <person name="Zhao Y."/>
            <person name="Chen C."/>
            <person name="Qin Q."/>
        </authorList>
    </citation>
    <scope>NUCLEOTIDE SEQUENCE [LARGE SCALE GENOMIC DNA]</scope>
    <source>
        <strain evidence="10 11">IOZ07</strain>
    </source>
</reference>
<sequence length="664" mass="73518">MHLLPCLLFLSFLETCWASSENGYKGHHGDAYEQQKLGSLEGNLKHDTEFDYVVVGGGTAGNAIGVRLAEAGFRVAIVEAGSLYEDKDGGVHTIPGRDSTGVGSEPEDMVESDVDWKFQTEPQPGANNRRVHYARGRCLGGSSALNFMIYHRGTRGTYDSWADDVGDDSYRIDGFLPFFKKSVTPSPPDTHKRRANASTYYDARDYAPHGHGGPVQVSYPHWVSDWSTWLEQGLKAVGIKRTDGYNRGHLLGYHYTTTTIDPKDATRSSSAQYVYSAKKKRLSNLKVFLRTQATKVVFKHKRAVGVAVDYHGHAHHLKASKEVILSAGAFQSPQLLMVSGIGPVETLRRFNIPTISALPGVGQNMWDHIFFGPAYPVNFPTQNHLVNNHEAARSAEESYRLHQSGPYTSNTIEFLGWEKLPRKYRYNFSRHTSKSLGQFPDDWPEVEYLGADGYIGDFSSPHRHQPRDGRMYATALGALVAPLSRGNITIRSASALDAPVISPNWLEDKGDQEVAIALYRRMRDIWSSRPLRSVVVGPEAYPGVRIQSDEEILDLVRDSVMTVWHPSCTCKMGKREDRTAVVDHRARVFGVSGLRVVDASAMPLLPPGHPQSTIYALAEKIAHDIVRGGEKGRGEKGRGEKGRGEKGRGEKGRGEEGRGGEKGY</sequence>
<evidence type="ECO:0000313" key="10">
    <source>
        <dbReference type="EMBL" id="KAF4505603.1"/>
    </source>
</evidence>
<dbReference type="GO" id="GO:0050660">
    <property type="term" value="F:flavin adenine dinucleotide binding"/>
    <property type="evidence" value="ECO:0007669"/>
    <property type="project" value="InterPro"/>
</dbReference>
<evidence type="ECO:0000256" key="5">
    <source>
        <dbReference type="RuleBase" id="RU003968"/>
    </source>
</evidence>
<feature type="binding site" evidence="4">
    <location>
        <begin position="564"/>
        <end position="565"/>
    </location>
    <ligand>
        <name>FAD</name>
        <dbReference type="ChEBI" id="CHEBI:57692"/>
    </ligand>
</feature>
<keyword evidence="5" id="KW-0285">Flavoprotein</keyword>
<evidence type="ECO:0000256" key="2">
    <source>
        <dbReference type="ARBA" id="ARBA00023180"/>
    </source>
</evidence>
<dbReference type="Gene3D" id="3.50.50.60">
    <property type="entry name" value="FAD/NAD(P)-binding domain"/>
    <property type="match status" value="1"/>
</dbReference>
<comment type="caution">
    <text evidence="10">The sequence shown here is derived from an EMBL/GenBank/DDBJ whole genome shotgun (WGS) entry which is preliminary data.</text>
</comment>
<evidence type="ECO:0000256" key="4">
    <source>
        <dbReference type="PIRSR" id="PIRSR000137-2"/>
    </source>
</evidence>
<evidence type="ECO:0000256" key="6">
    <source>
        <dbReference type="SAM" id="MobiDB-lite"/>
    </source>
</evidence>
<dbReference type="PANTHER" id="PTHR11552:SF138">
    <property type="entry name" value="DEHYDROGENASE PKFF-RELATED"/>
    <property type="match status" value="1"/>
</dbReference>
<comment type="cofactor">
    <cofactor evidence="4">
        <name>FAD</name>
        <dbReference type="ChEBI" id="CHEBI:57692"/>
    </cofactor>
</comment>
<comment type="similarity">
    <text evidence="1 5">Belongs to the GMC oxidoreductase family.</text>
</comment>
<name>A0A8H4LUD5_9HYPO</name>
<proteinExistence type="inferred from homology"/>
<keyword evidence="2" id="KW-0325">Glycoprotein</keyword>
<evidence type="ECO:0000259" key="9">
    <source>
        <dbReference type="PROSITE" id="PS00624"/>
    </source>
</evidence>
<keyword evidence="7" id="KW-0732">Signal</keyword>
<protein>
    <recommendedName>
        <fullName evidence="8 9">Glucose-methanol-choline oxidoreductase N-terminal domain-containing protein</fullName>
    </recommendedName>
</protein>
<dbReference type="PROSITE" id="PS00624">
    <property type="entry name" value="GMC_OXRED_2"/>
    <property type="match status" value="1"/>
</dbReference>
<dbReference type="GO" id="GO:0044550">
    <property type="term" value="P:secondary metabolite biosynthetic process"/>
    <property type="evidence" value="ECO:0007669"/>
    <property type="project" value="TreeGrafter"/>
</dbReference>
<dbReference type="Gene3D" id="3.30.560.10">
    <property type="entry name" value="Glucose Oxidase, domain 3"/>
    <property type="match status" value="1"/>
</dbReference>
<dbReference type="InterPro" id="IPR012132">
    <property type="entry name" value="GMC_OxRdtase"/>
</dbReference>
<dbReference type="GO" id="GO:0016614">
    <property type="term" value="F:oxidoreductase activity, acting on CH-OH group of donors"/>
    <property type="evidence" value="ECO:0007669"/>
    <property type="project" value="InterPro"/>
</dbReference>
<dbReference type="InterPro" id="IPR007867">
    <property type="entry name" value="GMC_OxRtase_C"/>
</dbReference>
<feature type="region of interest" description="Disordered" evidence="6">
    <location>
        <begin position="626"/>
        <end position="664"/>
    </location>
</feature>
<dbReference type="Proteomes" id="UP000557566">
    <property type="component" value="Unassembled WGS sequence"/>
</dbReference>
<dbReference type="InterPro" id="IPR000172">
    <property type="entry name" value="GMC_OxRdtase_N"/>
</dbReference>
<evidence type="ECO:0000259" key="8">
    <source>
        <dbReference type="PROSITE" id="PS00623"/>
    </source>
</evidence>
<dbReference type="Pfam" id="PF00732">
    <property type="entry name" value="GMC_oxred_N"/>
    <property type="match status" value="1"/>
</dbReference>
<dbReference type="Pfam" id="PF05199">
    <property type="entry name" value="GMC_oxred_C"/>
    <property type="match status" value="1"/>
</dbReference>
<dbReference type="PROSITE" id="PS00623">
    <property type="entry name" value="GMC_OXRED_1"/>
    <property type="match status" value="1"/>
</dbReference>
<organism evidence="10 11">
    <name type="scientific">Ophiocordyceps sinensis</name>
    <dbReference type="NCBI Taxonomy" id="72228"/>
    <lineage>
        <taxon>Eukaryota</taxon>
        <taxon>Fungi</taxon>
        <taxon>Dikarya</taxon>
        <taxon>Ascomycota</taxon>
        <taxon>Pezizomycotina</taxon>
        <taxon>Sordariomycetes</taxon>
        <taxon>Hypocreomycetidae</taxon>
        <taxon>Hypocreales</taxon>
        <taxon>Ophiocordycipitaceae</taxon>
        <taxon>Ophiocordyceps</taxon>
    </lineage>
</organism>
<dbReference type="SUPFAM" id="SSF54373">
    <property type="entry name" value="FAD-linked reductases, C-terminal domain"/>
    <property type="match status" value="1"/>
</dbReference>
<evidence type="ECO:0000313" key="11">
    <source>
        <dbReference type="Proteomes" id="UP000557566"/>
    </source>
</evidence>
<keyword evidence="4 5" id="KW-0274">FAD</keyword>
<evidence type="ECO:0000256" key="7">
    <source>
        <dbReference type="SAM" id="SignalP"/>
    </source>
</evidence>
<feature type="chain" id="PRO_5034946382" description="Glucose-methanol-choline oxidoreductase N-terminal domain-containing protein" evidence="7">
    <location>
        <begin position="19"/>
        <end position="664"/>
    </location>
</feature>
<keyword evidence="11" id="KW-1185">Reference proteome</keyword>
<dbReference type="OrthoDB" id="269227at2759"/>
<dbReference type="InterPro" id="IPR036188">
    <property type="entry name" value="FAD/NAD-bd_sf"/>
</dbReference>
<feature type="active site" description="Proton donor" evidence="3">
    <location>
        <position position="565"/>
    </location>
</feature>
<dbReference type="PIRSF" id="PIRSF000137">
    <property type="entry name" value="Alcohol_oxidase"/>
    <property type="match status" value="1"/>
</dbReference>
<evidence type="ECO:0000256" key="1">
    <source>
        <dbReference type="ARBA" id="ARBA00010790"/>
    </source>
</evidence>
<feature type="signal peptide" evidence="7">
    <location>
        <begin position="1"/>
        <end position="18"/>
    </location>
</feature>
<dbReference type="AlphaFoldDB" id="A0A8H4LUD5"/>
<gene>
    <name evidence="10" type="ORF">G6O67_007534</name>
</gene>
<feature type="active site" description="Proton acceptor" evidence="3">
    <location>
        <position position="609"/>
    </location>
</feature>
<dbReference type="PANTHER" id="PTHR11552">
    <property type="entry name" value="GLUCOSE-METHANOL-CHOLINE GMC OXIDOREDUCTASE"/>
    <property type="match status" value="1"/>
</dbReference>
<feature type="binding site" evidence="4">
    <location>
        <begin position="610"/>
        <end position="611"/>
    </location>
    <ligand>
        <name>FAD</name>
        <dbReference type="ChEBI" id="CHEBI:57692"/>
    </ligand>
</feature>
<feature type="domain" description="Glucose-methanol-choline oxidoreductase N-terminal" evidence="9">
    <location>
        <begin position="328"/>
        <end position="342"/>
    </location>
</feature>
<dbReference type="EMBL" id="JAAVMX010000008">
    <property type="protein sequence ID" value="KAF4505603.1"/>
    <property type="molecule type" value="Genomic_DNA"/>
</dbReference>